<sequence length="120" mass="12852">MGPSSSTGPVGCGSWIREATLTLILPDVPQVSTGVFSLWSGDNSQLPVQDEHQTPAKNADRITMHYKYDASTQEYVQYVSINGKQVSTLSTSKGHEAMGFDSFVECGASDCGTIGAHRKP</sequence>
<gene>
    <name evidence="1" type="ORF">FGADI_11413</name>
</gene>
<evidence type="ECO:0000313" key="1">
    <source>
        <dbReference type="EMBL" id="KAF4946135.1"/>
    </source>
</evidence>
<evidence type="ECO:0000313" key="2">
    <source>
        <dbReference type="Proteomes" id="UP000604273"/>
    </source>
</evidence>
<dbReference type="EMBL" id="JABFAI010000335">
    <property type="protein sequence ID" value="KAF4946135.1"/>
    <property type="molecule type" value="Genomic_DNA"/>
</dbReference>
<reference evidence="1" key="1">
    <citation type="journal article" date="2020" name="BMC Genomics">
        <title>Correction to: Identification and distribution of gene clusters required for synthesis of sphingolipid metabolism inhibitors in diverse species of the filamentous fungus Fusarium.</title>
        <authorList>
            <person name="Kim H.S."/>
            <person name="Lohmar J.M."/>
            <person name="Busman M."/>
            <person name="Brown D.W."/>
            <person name="Naumann T.A."/>
            <person name="Divon H.H."/>
            <person name="Lysoe E."/>
            <person name="Uhlig S."/>
            <person name="Proctor R.H."/>
        </authorList>
    </citation>
    <scope>NUCLEOTIDE SEQUENCE</scope>
    <source>
        <strain evidence="1">NRRL 45417</strain>
    </source>
</reference>
<dbReference type="OrthoDB" id="5086500at2759"/>
<keyword evidence="2" id="KW-1185">Reference proteome</keyword>
<accession>A0A8H4SV52</accession>
<protein>
    <submittedName>
        <fullName evidence="1">Uncharacterized protein</fullName>
    </submittedName>
</protein>
<name>A0A8H4SV52_9HYPO</name>
<dbReference type="Proteomes" id="UP000604273">
    <property type="component" value="Unassembled WGS sequence"/>
</dbReference>
<comment type="caution">
    <text evidence="1">The sequence shown here is derived from an EMBL/GenBank/DDBJ whole genome shotgun (WGS) entry which is preliminary data.</text>
</comment>
<reference evidence="1" key="2">
    <citation type="submission" date="2020-05" db="EMBL/GenBank/DDBJ databases">
        <authorList>
            <person name="Kim H.-S."/>
            <person name="Proctor R.H."/>
            <person name="Brown D.W."/>
        </authorList>
    </citation>
    <scope>NUCLEOTIDE SEQUENCE</scope>
    <source>
        <strain evidence="1">NRRL 45417</strain>
    </source>
</reference>
<organism evidence="1 2">
    <name type="scientific">Fusarium gaditjirri</name>
    <dbReference type="NCBI Taxonomy" id="282569"/>
    <lineage>
        <taxon>Eukaryota</taxon>
        <taxon>Fungi</taxon>
        <taxon>Dikarya</taxon>
        <taxon>Ascomycota</taxon>
        <taxon>Pezizomycotina</taxon>
        <taxon>Sordariomycetes</taxon>
        <taxon>Hypocreomycetidae</taxon>
        <taxon>Hypocreales</taxon>
        <taxon>Nectriaceae</taxon>
        <taxon>Fusarium</taxon>
        <taxon>Fusarium nisikadoi species complex</taxon>
    </lineage>
</organism>
<proteinExistence type="predicted"/>
<dbReference type="AlphaFoldDB" id="A0A8H4SV52"/>